<dbReference type="InterPro" id="IPR036291">
    <property type="entry name" value="NAD(P)-bd_dom_sf"/>
</dbReference>
<sequence>MIKIAFAFPEDRLPQFTALVNEYLDESTDTSFHFVSDKEALIALSPEVLITNQYNWVFEYYQGPNQLKWIHFMSAGVDKALEEIAKKPQNGLVVTNVSGIHEECIRNYVFSWILGDAQNLLFNYDNQKANAWVRRQSVSLVNKTILVYGYGSVGRSIGKLARTLGMQVIGVVNQSKQEDTSIKTIVFEQVQQYAAAADYIIVSAPLTAKTRKTLNSDFFNLFTQKPVLINISRAEMVDMNALLLALDNGVIRAAILDVHDTEPLPAESGLWGKQGLFLTPHISGYTNNGMELGMKKLNDLLKCYLSSGIPNHMQVLVNRGY</sequence>
<dbReference type="Gene3D" id="3.40.50.720">
    <property type="entry name" value="NAD(P)-binding Rossmann-like Domain"/>
    <property type="match status" value="2"/>
</dbReference>
<dbReference type="Proteomes" id="UP000297248">
    <property type="component" value="Unassembled WGS sequence"/>
</dbReference>
<dbReference type="AlphaFoldDB" id="A0A4Y8AHY9"/>
<reference evidence="5 6" key="1">
    <citation type="journal article" date="2016" name="Int. J. Syst. Evol. Microbiol.">
        <title>Proposal of Mucilaginibacter phyllosphaerae sp. nov. isolated from the phyllosphere of Galium album.</title>
        <authorList>
            <person name="Aydogan E.L."/>
            <person name="Busse H.J."/>
            <person name="Moser G."/>
            <person name="Muller C."/>
            <person name="Kampfer P."/>
            <person name="Glaeser S.P."/>
        </authorList>
    </citation>
    <scope>NUCLEOTIDE SEQUENCE [LARGE SCALE GENOMIC DNA]</scope>
    <source>
        <strain evidence="5 6">PP-F2FG21</strain>
    </source>
</reference>
<evidence type="ECO:0000259" key="3">
    <source>
        <dbReference type="Pfam" id="PF02826"/>
    </source>
</evidence>
<dbReference type="OrthoDB" id="9805416at2"/>
<dbReference type="Proteomes" id="UP000583101">
    <property type="component" value="Unassembled WGS sequence"/>
</dbReference>
<dbReference type="SUPFAM" id="SSF51735">
    <property type="entry name" value="NAD(P)-binding Rossmann-fold domains"/>
    <property type="match status" value="1"/>
</dbReference>
<evidence type="ECO:0000313" key="5">
    <source>
        <dbReference type="EMBL" id="TEW67739.1"/>
    </source>
</evidence>
<proteinExistence type="predicted"/>
<name>A0A4Y8AHY9_9SPHI</name>
<dbReference type="GO" id="GO:0051287">
    <property type="term" value="F:NAD binding"/>
    <property type="evidence" value="ECO:0007669"/>
    <property type="project" value="InterPro"/>
</dbReference>
<dbReference type="PANTHER" id="PTHR43333">
    <property type="entry name" value="2-HACID_DH_C DOMAIN-CONTAINING PROTEIN"/>
    <property type="match status" value="1"/>
</dbReference>
<reference evidence="5" key="2">
    <citation type="submission" date="2019-03" db="EMBL/GenBank/DDBJ databases">
        <authorList>
            <person name="Yan Y.-Q."/>
            <person name="Du Z.-J."/>
        </authorList>
    </citation>
    <scope>NUCLEOTIDE SEQUENCE</scope>
    <source>
        <strain evidence="5">PP-F2FG21</strain>
    </source>
</reference>
<dbReference type="Pfam" id="PF02826">
    <property type="entry name" value="2-Hacid_dh_C"/>
    <property type="match status" value="1"/>
</dbReference>
<protein>
    <submittedName>
        <fullName evidence="4">Phosphoglycerate dehydrogenase-like enzyme</fullName>
    </submittedName>
</protein>
<keyword evidence="2" id="KW-0520">NAD</keyword>
<evidence type="ECO:0000256" key="1">
    <source>
        <dbReference type="ARBA" id="ARBA00023002"/>
    </source>
</evidence>
<dbReference type="GO" id="GO:0016491">
    <property type="term" value="F:oxidoreductase activity"/>
    <property type="evidence" value="ECO:0007669"/>
    <property type="project" value="UniProtKB-KW"/>
</dbReference>
<reference evidence="4 7" key="3">
    <citation type="submission" date="2020-08" db="EMBL/GenBank/DDBJ databases">
        <title>Genomic Encyclopedia of Type Strains, Phase IV (KMG-IV): sequencing the most valuable type-strain genomes for metagenomic binning, comparative biology and taxonomic classification.</title>
        <authorList>
            <person name="Goeker M."/>
        </authorList>
    </citation>
    <scope>NUCLEOTIDE SEQUENCE [LARGE SCALE GENOMIC DNA]</scope>
    <source>
        <strain evidence="4 7">DSM 100995</strain>
    </source>
</reference>
<dbReference type="EMBL" id="JACIEG010000002">
    <property type="protein sequence ID" value="MBB3968623.1"/>
    <property type="molecule type" value="Genomic_DNA"/>
</dbReference>
<dbReference type="PANTHER" id="PTHR43333:SF1">
    <property type="entry name" value="D-ISOMER SPECIFIC 2-HYDROXYACID DEHYDROGENASE NAD-BINDING DOMAIN-CONTAINING PROTEIN"/>
    <property type="match status" value="1"/>
</dbReference>
<accession>A0A4Y8AHY9</accession>
<organism evidence="5 6">
    <name type="scientific">Mucilaginibacter phyllosphaerae</name>
    <dbReference type="NCBI Taxonomy" id="1812349"/>
    <lineage>
        <taxon>Bacteria</taxon>
        <taxon>Pseudomonadati</taxon>
        <taxon>Bacteroidota</taxon>
        <taxon>Sphingobacteriia</taxon>
        <taxon>Sphingobacteriales</taxon>
        <taxon>Sphingobacteriaceae</taxon>
        <taxon>Mucilaginibacter</taxon>
    </lineage>
</organism>
<evidence type="ECO:0000313" key="6">
    <source>
        <dbReference type="Proteomes" id="UP000297248"/>
    </source>
</evidence>
<keyword evidence="7" id="KW-1185">Reference proteome</keyword>
<dbReference type="InterPro" id="IPR006140">
    <property type="entry name" value="D-isomer_DH_NAD-bd"/>
</dbReference>
<dbReference type="SUPFAM" id="SSF52283">
    <property type="entry name" value="Formate/glycerate dehydrogenase catalytic domain-like"/>
    <property type="match status" value="1"/>
</dbReference>
<comment type="caution">
    <text evidence="5">The sequence shown here is derived from an EMBL/GenBank/DDBJ whole genome shotgun (WGS) entry which is preliminary data.</text>
</comment>
<dbReference type="RefSeq" id="WP_134335775.1">
    <property type="nucleotide sequence ID" value="NZ_BMCZ01000004.1"/>
</dbReference>
<evidence type="ECO:0000256" key="2">
    <source>
        <dbReference type="ARBA" id="ARBA00023027"/>
    </source>
</evidence>
<evidence type="ECO:0000313" key="4">
    <source>
        <dbReference type="EMBL" id="MBB3968623.1"/>
    </source>
</evidence>
<feature type="domain" description="D-isomer specific 2-hydroxyacid dehydrogenase NAD-binding" evidence="3">
    <location>
        <begin position="113"/>
        <end position="283"/>
    </location>
</feature>
<evidence type="ECO:0000313" key="7">
    <source>
        <dbReference type="Proteomes" id="UP000583101"/>
    </source>
</evidence>
<keyword evidence="1" id="KW-0560">Oxidoreductase</keyword>
<dbReference type="EMBL" id="SNQG01000002">
    <property type="protein sequence ID" value="TEW67739.1"/>
    <property type="molecule type" value="Genomic_DNA"/>
</dbReference>
<gene>
    <name evidence="5" type="ORF">E2R65_07055</name>
    <name evidence="4" type="ORF">GGR35_001215</name>
</gene>